<dbReference type="OrthoDB" id="8080957at2"/>
<dbReference type="EMBL" id="CYHG01000020">
    <property type="protein sequence ID" value="CUB06648.1"/>
    <property type="molecule type" value="Genomic_DNA"/>
</dbReference>
<sequence>MAVAELKQGRKPAQLEMIGGKSSRQRIWELIRSSENKERFVGDFIIKYANVDEDTYYTYVQCLLAGGYLEQLEEGGRRRQRVFRLVKDCGLEAPRLDRNGNPTKSGRGIEAVWRTLRMMGELDAGILYSHVNAAGIDLAISTIKSYITALKRAGYLVVTRPSTPNRMERFCLKAGMNTGPRPPQVQRVKTVYDPNLNKVMYAEDPQEAL</sequence>
<reference evidence="2" key="1">
    <citation type="submission" date="2015-08" db="EMBL/GenBank/DDBJ databases">
        <authorList>
            <person name="Varghese N."/>
        </authorList>
    </citation>
    <scope>NUCLEOTIDE SEQUENCE [LARGE SCALE GENOMIC DNA]</scope>
    <source>
        <strain evidence="2">JCM 18476</strain>
    </source>
</reference>
<evidence type="ECO:0000313" key="2">
    <source>
        <dbReference type="Proteomes" id="UP000182769"/>
    </source>
</evidence>
<dbReference type="AlphaFoldDB" id="A0A0K6IU87"/>
<dbReference type="Proteomes" id="UP000182769">
    <property type="component" value="Unassembled WGS sequence"/>
</dbReference>
<gene>
    <name evidence="1" type="ORF">Ga0061065_12027</name>
</gene>
<name>A0A0K6IU87_9GAMM</name>
<protein>
    <submittedName>
        <fullName evidence="1">Uncharacterized protein</fullName>
    </submittedName>
</protein>
<keyword evidence="2" id="KW-1185">Reference proteome</keyword>
<dbReference type="STRING" id="1137284.GCA_001418205_03694"/>
<dbReference type="RefSeq" id="WP_072242183.1">
    <property type="nucleotide sequence ID" value="NZ_CYHG01000020.1"/>
</dbReference>
<evidence type="ECO:0000313" key="1">
    <source>
        <dbReference type="EMBL" id="CUB06648.1"/>
    </source>
</evidence>
<proteinExistence type="predicted"/>
<accession>A0A0K6IU87</accession>
<organism evidence="1 2">
    <name type="scientific">Marinomonas fungiae</name>
    <dbReference type="NCBI Taxonomy" id="1137284"/>
    <lineage>
        <taxon>Bacteria</taxon>
        <taxon>Pseudomonadati</taxon>
        <taxon>Pseudomonadota</taxon>
        <taxon>Gammaproteobacteria</taxon>
        <taxon>Oceanospirillales</taxon>
        <taxon>Oceanospirillaceae</taxon>
        <taxon>Marinomonas</taxon>
    </lineage>
</organism>